<keyword evidence="2" id="KW-0378">Hydrolase</keyword>
<proteinExistence type="predicted"/>
<dbReference type="CDD" id="cd06260">
    <property type="entry name" value="DUF820-like"/>
    <property type="match status" value="1"/>
</dbReference>
<organism evidence="2 3">
    <name type="scientific">Phormidium yuhuli AB48</name>
    <dbReference type="NCBI Taxonomy" id="2940671"/>
    <lineage>
        <taxon>Bacteria</taxon>
        <taxon>Bacillati</taxon>
        <taxon>Cyanobacteriota</taxon>
        <taxon>Cyanophyceae</taxon>
        <taxon>Oscillatoriophycideae</taxon>
        <taxon>Oscillatoriales</taxon>
        <taxon>Oscillatoriaceae</taxon>
        <taxon>Phormidium</taxon>
        <taxon>Phormidium yuhuli</taxon>
    </lineage>
</organism>
<dbReference type="GO" id="GO:0004519">
    <property type="term" value="F:endonuclease activity"/>
    <property type="evidence" value="ECO:0007669"/>
    <property type="project" value="UniProtKB-KW"/>
</dbReference>
<dbReference type="InterPro" id="IPR012296">
    <property type="entry name" value="Nuclease_put_TT1808"/>
</dbReference>
<gene>
    <name evidence="2" type="ORF">NEA10_01355</name>
</gene>
<dbReference type="SUPFAM" id="SSF52980">
    <property type="entry name" value="Restriction endonuclease-like"/>
    <property type="match status" value="1"/>
</dbReference>
<evidence type="ECO:0000313" key="2">
    <source>
        <dbReference type="EMBL" id="USR93071.1"/>
    </source>
</evidence>
<dbReference type="Gene3D" id="3.90.1570.10">
    <property type="entry name" value="tt1808, chain A"/>
    <property type="match status" value="1"/>
</dbReference>
<keyword evidence="3" id="KW-1185">Reference proteome</keyword>
<name>A0ABY5AXN9_9CYAN</name>
<keyword evidence="2" id="KW-0255">Endonuclease</keyword>
<accession>A0ABY5AXN9</accession>
<evidence type="ECO:0000259" key="1">
    <source>
        <dbReference type="Pfam" id="PF05685"/>
    </source>
</evidence>
<dbReference type="PANTHER" id="PTHR36558">
    <property type="entry name" value="GLR1098 PROTEIN"/>
    <property type="match status" value="1"/>
</dbReference>
<keyword evidence="2" id="KW-0540">Nuclease</keyword>
<dbReference type="Pfam" id="PF05685">
    <property type="entry name" value="Uma2"/>
    <property type="match status" value="1"/>
</dbReference>
<dbReference type="InterPro" id="IPR008538">
    <property type="entry name" value="Uma2"/>
</dbReference>
<dbReference type="PANTHER" id="PTHR36558:SF1">
    <property type="entry name" value="RESTRICTION ENDONUCLEASE DOMAIN-CONTAINING PROTEIN-RELATED"/>
    <property type="match status" value="1"/>
</dbReference>
<sequence>MIAIPHSISPQDYLDLDRQNPIRHEYRQGLVYAMTGGSDAHARISFNLLREIDDGLGNSPCRFYGSDVKVNDQDDFYYYPDAFVTCDERDRQDRFIKRYPILIAEVLSASTEAFDRDLKFRDYQKLDSLQEYLLISQETQCVEVRLRLADNTWETTIYQTGDRIPLPSLNLEVAIARLYRGLD</sequence>
<evidence type="ECO:0000313" key="3">
    <source>
        <dbReference type="Proteomes" id="UP001056708"/>
    </source>
</evidence>
<dbReference type="Proteomes" id="UP001056708">
    <property type="component" value="Chromosome"/>
</dbReference>
<feature type="domain" description="Putative restriction endonuclease" evidence="1">
    <location>
        <begin position="11"/>
        <end position="172"/>
    </location>
</feature>
<dbReference type="InterPro" id="IPR011335">
    <property type="entry name" value="Restrct_endonuc-II-like"/>
</dbReference>
<reference evidence="2" key="1">
    <citation type="submission" date="2022-06" db="EMBL/GenBank/DDBJ databases">
        <title>Genome sequence of Phormidium yuhuli AB48 isolated from an industrial photobioreactor environment.</title>
        <authorList>
            <person name="Qiu Y."/>
            <person name="Noonan A.J.C."/>
            <person name="Dofher K."/>
            <person name="Koch M."/>
            <person name="Kieft B."/>
            <person name="Lin X."/>
            <person name="Ziels R.M."/>
            <person name="Hallam S.J."/>
        </authorList>
    </citation>
    <scope>NUCLEOTIDE SEQUENCE</scope>
    <source>
        <strain evidence="2">AB48</strain>
    </source>
</reference>
<protein>
    <submittedName>
        <fullName evidence="2">Uma2 family endonuclease</fullName>
    </submittedName>
</protein>
<dbReference type="EMBL" id="CP098611">
    <property type="protein sequence ID" value="USR93071.1"/>
    <property type="molecule type" value="Genomic_DNA"/>
</dbReference>